<dbReference type="GeneID" id="91513915"/>
<comment type="caution">
    <text evidence="2">The sequence shown here is derived from an EMBL/GenBank/DDBJ whole genome shotgun (WGS) entry which is preliminary data.</text>
</comment>
<dbReference type="EMBL" id="BAFO02000020">
    <property type="protein sequence ID" value="GAD83513.1"/>
    <property type="molecule type" value="Genomic_DNA"/>
</dbReference>
<dbReference type="AlphaFoldDB" id="U5EAK2"/>
<keyword evidence="1" id="KW-1133">Transmembrane helix</keyword>
<dbReference type="eggNOG" id="ENOG5032119">
    <property type="taxonomic scope" value="Bacteria"/>
</dbReference>
<protein>
    <submittedName>
        <fullName evidence="2">Uncharacterized protein</fullName>
    </submittedName>
</protein>
<keyword evidence="1" id="KW-0812">Transmembrane</keyword>
<keyword evidence="1" id="KW-0472">Membrane</keyword>
<dbReference type="Proteomes" id="UP000017048">
    <property type="component" value="Unassembled WGS sequence"/>
</dbReference>
<sequence>MLWFSLIFLPLVLWPLLAATRRGLLIGFAILGALAFAQYAVISRWIFYEGQATMLVALVCLTIAVLVAGPSVEDDSEAEASARRRIAYVISNVCCVLIAVPLLLLGLALTTVERWSWIPAADAIGSLPDQLSVRWTKPGYCASLSSNSSCTREFAVGAENATPDQITDTLRRHFTDTRSCTFEHNRGSTPSGYWWADCAVEGWPLDRHETSLTLTQLPDNTISVVLYYLDDW</sequence>
<dbReference type="OrthoDB" id="9989454at2"/>
<accession>U5EAK2</accession>
<evidence type="ECO:0000313" key="3">
    <source>
        <dbReference type="Proteomes" id="UP000017048"/>
    </source>
</evidence>
<feature type="transmembrane region" description="Helical" evidence="1">
    <location>
        <begin position="28"/>
        <end position="47"/>
    </location>
</feature>
<gene>
    <name evidence="2" type="ORF">NCAST_20_00790</name>
</gene>
<organism evidence="2 3">
    <name type="scientific">Nocardia asteroides NBRC 15531</name>
    <dbReference type="NCBI Taxonomy" id="1110697"/>
    <lineage>
        <taxon>Bacteria</taxon>
        <taxon>Bacillati</taxon>
        <taxon>Actinomycetota</taxon>
        <taxon>Actinomycetes</taxon>
        <taxon>Mycobacteriales</taxon>
        <taxon>Nocardiaceae</taxon>
        <taxon>Nocardia</taxon>
    </lineage>
</organism>
<dbReference type="RefSeq" id="WP_019049651.1">
    <property type="nucleotide sequence ID" value="NZ_BAFO02000020.1"/>
</dbReference>
<feature type="transmembrane region" description="Helical" evidence="1">
    <location>
        <begin position="86"/>
        <end position="109"/>
    </location>
</feature>
<dbReference type="STRING" id="1824.SAMN05444423_101811"/>
<reference evidence="2 3" key="1">
    <citation type="journal article" date="2014" name="BMC Genomics">
        <title>Genome based analysis of type-I polyketide synthase and nonribosomal peptide synthetase gene clusters in seven strains of five representative Nocardia species.</title>
        <authorList>
            <person name="Komaki H."/>
            <person name="Ichikawa N."/>
            <person name="Hosoyama A."/>
            <person name="Takahashi-Nakaguchi A."/>
            <person name="Matsuzawa T."/>
            <person name="Suzuki K."/>
            <person name="Fujita N."/>
            <person name="Gonoi T."/>
        </authorList>
    </citation>
    <scope>NUCLEOTIDE SEQUENCE [LARGE SCALE GENOMIC DNA]</scope>
    <source>
        <strain evidence="2 3">NBRC 15531</strain>
    </source>
</reference>
<evidence type="ECO:0000256" key="1">
    <source>
        <dbReference type="SAM" id="Phobius"/>
    </source>
</evidence>
<evidence type="ECO:0000313" key="2">
    <source>
        <dbReference type="EMBL" id="GAD83513.1"/>
    </source>
</evidence>
<proteinExistence type="predicted"/>
<feature type="transmembrane region" description="Helical" evidence="1">
    <location>
        <begin position="54"/>
        <end position="71"/>
    </location>
</feature>
<name>U5EAK2_NOCAS</name>
<keyword evidence="3" id="KW-1185">Reference proteome</keyword>